<dbReference type="AlphaFoldDB" id="A0A1H6DDG0"/>
<sequence>MYDFPYAPYPRDLDGNDLFPPPRSEPWPDLETTKPQVVVAEYEGLDGIWRPDPEPAHPSNMPGIQVEPARVQVPFAAGEDPVPRQRHRKPRRTQQPGQETGRWERLGLAMLYMTIAILGMVCVLGGTVTHGSLRHLAGTDTPQGLAAYCPLLVYGPWTVASLSILHATFHRRRAPHAWCVVLFFSVLTIVFCVHQAAPLTVFTTTAASLPPVATVICLHQLVRQITLTRPLQPRRAVNLTKPWTSSETPG</sequence>
<name>A0A1H6DDG0_9ACTN</name>
<feature type="transmembrane region" description="Helical" evidence="2">
    <location>
        <begin position="177"/>
        <end position="196"/>
    </location>
</feature>
<evidence type="ECO:0008006" key="5">
    <source>
        <dbReference type="Google" id="ProtNLM"/>
    </source>
</evidence>
<dbReference type="OrthoDB" id="3855580at2"/>
<organism evidence="3 4">
    <name type="scientific">Actinacidiphila yanglinensis</name>
    <dbReference type="NCBI Taxonomy" id="310779"/>
    <lineage>
        <taxon>Bacteria</taxon>
        <taxon>Bacillati</taxon>
        <taxon>Actinomycetota</taxon>
        <taxon>Actinomycetes</taxon>
        <taxon>Kitasatosporales</taxon>
        <taxon>Streptomycetaceae</taxon>
        <taxon>Actinacidiphila</taxon>
    </lineage>
</organism>
<keyword evidence="2" id="KW-1133">Transmembrane helix</keyword>
<feature type="region of interest" description="Disordered" evidence="1">
    <location>
        <begin position="78"/>
        <end position="100"/>
    </location>
</feature>
<gene>
    <name evidence="3" type="ORF">SAMN05216223_11456</name>
</gene>
<feature type="transmembrane region" description="Helical" evidence="2">
    <location>
        <begin position="145"/>
        <end position="165"/>
    </location>
</feature>
<dbReference type="RefSeq" id="WP_103888766.1">
    <property type="nucleotide sequence ID" value="NZ_FNVU01000014.1"/>
</dbReference>
<keyword evidence="2" id="KW-0472">Membrane</keyword>
<dbReference type="Pfam" id="PF10935">
    <property type="entry name" value="DUF2637"/>
    <property type="match status" value="1"/>
</dbReference>
<dbReference type="EMBL" id="FNVU01000014">
    <property type="protein sequence ID" value="SEG83358.1"/>
    <property type="molecule type" value="Genomic_DNA"/>
</dbReference>
<dbReference type="InterPro" id="IPR021235">
    <property type="entry name" value="DUF2637"/>
</dbReference>
<accession>A0A1H6DDG0</accession>
<dbReference type="Proteomes" id="UP000236754">
    <property type="component" value="Unassembled WGS sequence"/>
</dbReference>
<keyword evidence="4" id="KW-1185">Reference proteome</keyword>
<keyword evidence="2" id="KW-0812">Transmembrane</keyword>
<protein>
    <recommendedName>
        <fullName evidence="5">DUF2637 domain-containing protein</fullName>
    </recommendedName>
</protein>
<evidence type="ECO:0000256" key="1">
    <source>
        <dbReference type="SAM" id="MobiDB-lite"/>
    </source>
</evidence>
<evidence type="ECO:0000256" key="2">
    <source>
        <dbReference type="SAM" id="Phobius"/>
    </source>
</evidence>
<evidence type="ECO:0000313" key="4">
    <source>
        <dbReference type="Proteomes" id="UP000236754"/>
    </source>
</evidence>
<evidence type="ECO:0000313" key="3">
    <source>
        <dbReference type="EMBL" id="SEG83358.1"/>
    </source>
</evidence>
<reference evidence="3 4" key="1">
    <citation type="submission" date="2016-10" db="EMBL/GenBank/DDBJ databases">
        <authorList>
            <person name="de Groot N.N."/>
        </authorList>
    </citation>
    <scope>NUCLEOTIDE SEQUENCE [LARGE SCALE GENOMIC DNA]</scope>
    <source>
        <strain evidence="3 4">CGMCC 4.2023</strain>
    </source>
</reference>
<feature type="transmembrane region" description="Helical" evidence="2">
    <location>
        <begin position="111"/>
        <end position="133"/>
    </location>
</feature>
<proteinExistence type="predicted"/>
<feature type="region of interest" description="Disordered" evidence="1">
    <location>
        <begin position="1"/>
        <end position="34"/>
    </location>
</feature>